<dbReference type="GO" id="GO:0030864">
    <property type="term" value="C:cortical actin cytoskeleton"/>
    <property type="evidence" value="ECO:0007669"/>
    <property type="project" value="TreeGrafter"/>
</dbReference>
<dbReference type="GO" id="GO:0045773">
    <property type="term" value="P:positive regulation of axon extension"/>
    <property type="evidence" value="ECO:0007669"/>
    <property type="project" value="TreeGrafter"/>
</dbReference>
<accession>A0AAX7V7L3</accession>
<reference evidence="17" key="2">
    <citation type="submission" date="2025-08" db="UniProtKB">
        <authorList>
            <consortium name="Ensembl"/>
        </authorList>
    </citation>
    <scope>IDENTIFICATION</scope>
</reference>
<evidence type="ECO:0000256" key="11">
    <source>
        <dbReference type="ARBA" id="ARBA00023203"/>
    </source>
</evidence>
<protein>
    <recommendedName>
        <fullName evidence="13">Drebrin</fullName>
    </recommendedName>
    <alternativeName>
        <fullName evidence="14">Developmentally-regulated brain protein</fullName>
    </alternativeName>
</protein>
<evidence type="ECO:0000256" key="4">
    <source>
        <dbReference type="ARBA" id="ARBA00004624"/>
    </source>
</evidence>
<dbReference type="PANTHER" id="PTHR10829:SF1">
    <property type="entry name" value="DREBRIN"/>
    <property type="match status" value="1"/>
</dbReference>
<keyword evidence="11" id="KW-0009">Actin-binding</keyword>
<dbReference type="FunFam" id="3.40.20.10:FF:000032">
    <property type="entry name" value="Drebrin 1"/>
    <property type="match status" value="1"/>
</dbReference>
<sequence>MAVNLGNNRLALLTAYQDVIDETTDTDWALYTYEDESNDLTLAASGGGGLAEITLTFDSGRVMYGFCGLKEPTAALPRYILINWVGDDVPDARKCACASHVATIADFFQGVEVIINASSLEDIDPMAIGQRLTNGTAAVASPVLSRLKTRDEEHADVGTVYEKTNAEVEMKKINRQEFWEQAKREEEMRKEEEKKKLAEERQRFEEERMELERKEQENREKRYREREQQIEEHRKKMQEEEEAKERLRNQTPVVAEPSIEDLNLDKKESEVEEAKAIIAQRSGNPREFFKQKERAMTISVDTSPVSIHRSADNDDEVSTERNMATVSPIPKIVTTPIKDDYSRDEKEDHADEWDLVPKQEQKPPVQESTPTKPVQSVAPQARDSSAVSACESGTDSLVDLWGGSSAPPANVAQPAQSSQSSNLVDLMGDVLHDNLPPSTAAASGRPQPLLSFDDMMDGTFCSGTGAEDDPSSLVDVTGSDQMTLSYQHALQHASGEGQELDDGQLLMTNGEALLKEGTQVSQASEGYFSQSQEEEFGTTEESSAKPAPVFYNKPPEIDITCWDTDPVVDDEDD</sequence>
<dbReference type="GO" id="GO:0051015">
    <property type="term" value="F:actin filament binding"/>
    <property type="evidence" value="ECO:0007669"/>
    <property type="project" value="TreeGrafter"/>
</dbReference>
<feature type="compositionally biased region" description="Basic and acidic residues" evidence="15">
    <location>
        <begin position="337"/>
        <end position="349"/>
    </location>
</feature>
<keyword evidence="12" id="KW-0966">Cell projection</keyword>
<dbReference type="GO" id="GO:0045211">
    <property type="term" value="C:postsynaptic membrane"/>
    <property type="evidence" value="ECO:0007669"/>
    <property type="project" value="TreeGrafter"/>
</dbReference>
<dbReference type="GO" id="GO:0030027">
    <property type="term" value="C:lamellipodium"/>
    <property type="evidence" value="ECO:0007669"/>
    <property type="project" value="TreeGrafter"/>
</dbReference>
<dbReference type="Ensembl" id="ENSACLT00000068294.1">
    <property type="protein sequence ID" value="ENSACLP00000072531.1"/>
    <property type="gene ID" value="ENSACLG00000025282.2"/>
</dbReference>
<feature type="domain" description="ADF-H" evidence="16">
    <location>
        <begin position="2"/>
        <end position="133"/>
    </location>
</feature>
<keyword evidence="6" id="KW-0963">Cytoplasm</keyword>
<evidence type="ECO:0000256" key="15">
    <source>
        <dbReference type="SAM" id="MobiDB-lite"/>
    </source>
</evidence>
<dbReference type="CDD" id="cd11281">
    <property type="entry name" value="ADF_drebrin_like"/>
    <property type="match status" value="1"/>
</dbReference>
<evidence type="ECO:0000256" key="14">
    <source>
        <dbReference type="ARBA" id="ARBA00076970"/>
    </source>
</evidence>
<evidence type="ECO:0000256" key="1">
    <source>
        <dbReference type="ARBA" id="ARBA00004279"/>
    </source>
</evidence>
<evidence type="ECO:0000256" key="3">
    <source>
        <dbReference type="ARBA" id="ARBA00004544"/>
    </source>
</evidence>
<dbReference type="GO" id="GO:0070161">
    <property type="term" value="C:anchoring junction"/>
    <property type="evidence" value="ECO:0007669"/>
    <property type="project" value="UniProtKB-SubCell"/>
</dbReference>
<evidence type="ECO:0000256" key="7">
    <source>
        <dbReference type="ARBA" id="ARBA00022782"/>
    </source>
</evidence>
<evidence type="ECO:0000256" key="13">
    <source>
        <dbReference type="ARBA" id="ARBA00073040"/>
    </source>
</evidence>
<dbReference type="GO" id="GO:0030833">
    <property type="term" value="P:regulation of actin filament polymerization"/>
    <property type="evidence" value="ECO:0007669"/>
    <property type="project" value="TreeGrafter"/>
</dbReference>
<dbReference type="PROSITE" id="PS51263">
    <property type="entry name" value="ADF_H"/>
    <property type="match status" value="1"/>
</dbReference>
<dbReference type="AlphaFoldDB" id="A0AAX7V7L3"/>
<keyword evidence="9" id="KW-0965">Cell junction</keyword>
<keyword evidence="18" id="KW-1185">Reference proteome</keyword>
<keyword evidence="8" id="KW-0524">Neurogenesis</keyword>
<dbReference type="Proteomes" id="UP000265100">
    <property type="component" value="Chromosome 10"/>
</dbReference>
<dbReference type="SMART" id="SM00102">
    <property type="entry name" value="ADF"/>
    <property type="match status" value="1"/>
</dbReference>
<dbReference type="GO" id="GO:0098974">
    <property type="term" value="P:postsynaptic actin cytoskeleton organization"/>
    <property type="evidence" value="ECO:0007669"/>
    <property type="project" value="TreeGrafter"/>
</dbReference>
<evidence type="ECO:0000256" key="10">
    <source>
        <dbReference type="ARBA" id="ARBA00022990"/>
    </source>
</evidence>
<dbReference type="PANTHER" id="PTHR10829">
    <property type="entry name" value="CORTACTIN AND DREBRIN"/>
    <property type="match status" value="1"/>
</dbReference>
<dbReference type="GO" id="GO:0048812">
    <property type="term" value="P:neuron projection morphogenesis"/>
    <property type="evidence" value="ECO:0007669"/>
    <property type="project" value="TreeGrafter"/>
</dbReference>
<evidence type="ECO:0000313" key="17">
    <source>
        <dbReference type="Ensembl" id="ENSACLP00000072531.1"/>
    </source>
</evidence>
<reference evidence="17" key="1">
    <citation type="submission" date="2018-05" db="EMBL/GenBank/DDBJ databases">
        <authorList>
            <person name="Datahose"/>
        </authorList>
    </citation>
    <scope>NUCLEOTIDE SEQUENCE</scope>
</reference>
<keyword evidence="10" id="KW-0007">Acetylation</keyword>
<dbReference type="InterPro" id="IPR029006">
    <property type="entry name" value="ADF-H/Gelsolin-like_dom_sf"/>
</dbReference>
<gene>
    <name evidence="17" type="primary">DBN1</name>
</gene>
<evidence type="ECO:0000259" key="16">
    <source>
        <dbReference type="PROSITE" id="PS51263"/>
    </source>
</evidence>
<feature type="region of interest" description="Disordered" evidence="15">
    <location>
        <begin position="186"/>
        <end position="269"/>
    </location>
</feature>
<evidence type="ECO:0000313" key="18">
    <source>
        <dbReference type="Proteomes" id="UP000265100"/>
    </source>
</evidence>
<proteinExistence type="predicted"/>
<dbReference type="GO" id="GO:0005884">
    <property type="term" value="C:actin filament"/>
    <property type="evidence" value="ECO:0007669"/>
    <property type="project" value="TreeGrafter"/>
</dbReference>
<keyword evidence="5" id="KW-0217">Developmental protein</keyword>
<reference evidence="17" key="3">
    <citation type="submission" date="2025-09" db="UniProtKB">
        <authorList>
            <consortium name="Ensembl"/>
        </authorList>
    </citation>
    <scope>IDENTIFICATION</scope>
</reference>
<evidence type="ECO:0000256" key="6">
    <source>
        <dbReference type="ARBA" id="ARBA00022490"/>
    </source>
</evidence>
<dbReference type="GO" id="GO:0061003">
    <property type="term" value="P:positive regulation of dendritic spine morphogenesis"/>
    <property type="evidence" value="ECO:0007669"/>
    <property type="project" value="TreeGrafter"/>
</dbReference>
<evidence type="ECO:0000256" key="9">
    <source>
        <dbReference type="ARBA" id="ARBA00022949"/>
    </source>
</evidence>
<dbReference type="GO" id="GO:0030425">
    <property type="term" value="C:dendrite"/>
    <property type="evidence" value="ECO:0007669"/>
    <property type="project" value="UniProtKB-SubCell"/>
</dbReference>
<dbReference type="InterPro" id="IPR002108">
    <property type="entry name" value="ADF-H"/>
</dbReference>
<feature type="region of interest" description="Disordered" evidence="15">
    <location>
        <begin position="300"/>
        <end position="392"/>
    </location>
</feature>
<evidence type="ECO:0000256" key="12">
    <source>
        <dbReference type="ARBA" id="ARBA00023273"/>
    </source>
</evidence>
<feature type="region of interest" description="Disordered" evidence="15">
    <location>
        <begin position="523"/>
        <end position="573"/>
    </location>
</feature>
<dbReference type="SUPFAM" id="SSF55753">
    <property type="entry name" value="Actin depolymerizing proteins"/>
    <property type="match status" value="1"/>
</dbReference>
<dbReference type="GO" id="GO:0030426">
    <property type="term" value="C:growth cone"/>
    <property type="evidence" value="ECO:0007669"/>
    <property type="project" value="UniProtKB-SubCell"/>
</dbReference>
<comment type="subcellular location">
    <subcellularLocation>
        <location evidence="2">Cell junction</location>
    </subcellularLocation>
    <subcellularLocation>
        <location evidence="1">Cell projection</location>
        <location evidence="1">Dendrite</location>
    </subcellularLocation>
    <subcellularLocation>
        <location evidence="4">Cell projection</location>
        <location evidence="4">Growth cone</location>
    </subcellularLocation>
    <subcellularLocation>
        <location evidence="3">Cytoplasm</location>
        <location evidence="3">Cell cortex</location>
    </subcellularLocation>
</comment>
<keyword evidence="7" id="KW-0221">Differentiation</keyword>
<name>A0AAX7V7L3_ASTCA</name>
<feature type="compositionally biased region" description="Polar residues" evidence="15">
    <location>
        <begin position="366"/>
        <end position="392"/>
    </location>
</feature>
<evidence type="ECO:0000256" key="2">
    <source>
        <dbReference type="ARBA" id="ARBA00004282"/>
    </source>
</evidence>
<organism evidence="17 18">
    <name type="scientific">Astatotilapia calliptera</name>
    <name type="common">Eastern happy</name>
    <name type="synonym">Chromis callipterus</name>
    <dbReference type="NCBI Taxonomy" id="8154"/>
    <lineage>
        <taxon>Eukaryota</taxon>
        <taxon>Metazoa</taxon>
        <taxon>Chordata</taxon>
        <taxon>Craniata</taxon>
        <taxon>Vertebrata</taxon>
        <taxon>Euteleostomi</taxon>
        <taxon>Actinopterygii</taxon>
        <taxon>Neopterygii</taxon>
        <taxon>Teleostei</taxon>
        <taxon>Neoteleostei</taxon>
        <taxon>Acanthomorphata</taxon>
        <taxon>Ovalentaria</taxon>
        <taxon>Cichlomorphae</taxon>
        <taxon>Cichliformes</taxon>
        <taxon>Cichlidae</taxon>
        <taxon>African cichlids</taxon>
        <taxon>Pseudocrenilabrinae</taxon>
        <taxon>Haplochromini</taxon>
        <taxon>Astatotilapia</taxon>
    </lineage>
</organism>
<dbReference type="GO" id="GO:0014069">
    <property type="term" value="C:postsynaptic density"/>
    <property type="evidence" value="ECO:0007669"/>
    <property type="project" value="TreeGrafter"/>
</dbReference>
<dbReference type="Gene3D" id="3.40.20.10">
    <property type="entry name" value="Severin"/>
    <property type="match status" value="1"/>
</dbReference>
<evidence type="ECO:0000256" key="8">
    <source>
        <dbReference type="ARBA" id="ARBA00022902"/>
    </source>
</evidence>
<dbReference type="GeneTree" id="ENSGT00940000159431"/>
<feature type="compositionally biased region" description="Basic and acidic residues" evidence="15">
    <location>
        <begin position="186"/>
        <end position="248"/>
    </location>
</feature>
<evidence type="ECO:0000256" key="5">
    <source>
        <dbReference type="ARBA" id="ARBA00022473"/>
    </source>
</evidence>
<dbReference type="Pfam" id="PF00241">
    <property type="entry name" value="Cofilin_ADF"/>
    <property type="match status" value="1"/>
</dbReference>